<dbReference type="InterPro" id="IPR000573">
    <property type="entry name" value="AconitaseA/IPMdHydase_ssu_swvl"/>
</dbReference>
<name>X1GNP1_9ZZZZ</name>
<dbReference type="CDD" id="cd01577">
    <property type="entry name" value="IPMI_Swivel"/>
    <property type="match status" value="1"/>
</dbReference>
<dbReference type="InterPro" id="IPR015928">
    <property type="entry name" value="Aconitase/3IPM_dehydase_swvl"/>
</dbReference>
<dbReference type="InterPro" id="IPR011827">
    <property type="entry name" value="LeuD_type2/HacB/DmdB"/>
</dbReference>
<evidence type="ECO:0000259" key="3">
    <source>
        <dbReference type="Pfam" id="PF00694"/>
    </source>
</evidence>
<dbReference type="HAMAP" id="MF_01032">
    <property type="entry name" value="LeuD_type2"/>
    <property type="match status" value="1"/>
</dbReference>
<sequence>MIIKGKVYKFGDNINTDEIIPARYLNTSEPEELARHCMEDIRPGFVSLIEPGSIIIAGKNFGCGSSREHAPLAIKHAGISCVAASSFARIFFRNAINIGLPIVESHELSETIKEGERINIDLEKGIIGFPSRESGETLSIAPFPEFMQAIIRKGGWISYLGGL</sequence>
<organism evidence="4">
    <name type="scientific">marine sediment metagenome</name>
    <dbReference type="NCBI Taxonomy" id="412755"/>
    <lineage>
        <taxon>unclassified sequences</taxon>
        <taxon>metagenomes</taxon>
        <taxon>ecological metagenomes</taxon>
    </lineage>
</organism>
<keyword evidence="2" id="KW-0456">Lyase</keyword>
<dbReference type="PANTHER" id="PTHR43345:SF2">
    <property type="entry name" value="3-ISOPROPYLMALATE DEHYDRATASE SMALL SUBUNIT 1"/>
    <property type="match status" value="1"/>
</dbReference>
<dbReference type="NCBIfam" id="TIGR02087">
    <property type="entry name" value="LEUD_arch"/>
    <property type="match status" value="1"/>
</dbReference>
<dbReference type="EMBL" id="BARU01022676">
    <property type="protein sequence ID" value="GAH59491.1"/>
    <property type="molecule type" value="Genomic_DNA"/>
</dbReference>
<dbReference type="Pfam" id="PF00694">
    <property type="entry name" value="Aconitase_C"/>
    <property type="match status" value="1"/>
</dbReference>
<dbReference type="AlphaFoldDB" id="X1GNP1"/>
<dbReference type="InterPro" id="IPR033940">
    <property type="entry name" value="IPMI_Swivel"/>
</dbReference>
<comment type="caution">
    <text evidence="4">The sequence shown here is derived from an EMBL/GenBank/DDBJ whole genome shotgun (WGS) entry which is preliminary data.</text>
</comment>
<dbReference type="InterPro" id="IPR050075">
    <property type="entry name" value="LeuD"/>
</dbReference>
<evidence type="ECO:0000256" key="2">
    <source>
        <dbReference type="ARBA" id="ARBA00023239"/>
    </source>
</evidence>
<feature type="domain" description="Aconitase A/isopropylmalate dehydratase small subunit swivel" evidence="3">
    <location>
        <begin position="54"/>
        <end position="100"/>
    </location>
</feature>
<reference evidence="4" key="1">
    <citation type="journal article" date="2014" name="Front. Microbiol.">
        <title>High frequency of phylogenetically diverse reductive dehalogenase-homologous genes in deep subseafloor sedimentary metagenomes.</title>
        <authorList>
            <person name="Kawai M."/>
            <person name="Futagami T."/>
            <person name="Toyoda A."/>
            <person name="Takaki Y."/>
            <person name="Nishi S."/>
            <person name="Hori S."/>
            <person name="Arai W."/>
            <person name="Tsubouchi T."/>
            <person name="Morono Y."/>
            <person name="Uchiyama I."/>
            <person name="Ito T."/>
            <person name="Fujiyama A."/>
            <person name="Inagaki F."/>
            <person name="Takami H."/>
        </authorList>
    </citation>
    <scope>NUCLEOTIDE SEQUENCE</scope>
    <source>
        <strain evidence="4">Expedition CK06-06</strain>
    </source>
</reference>
<dbReference type="SUPFAM" id="SSF52016">
    <property type="entry name" value="LeuD/IlvD-like"/>
    <property type="match status" value="1"/>
</dbReference>
<dbReference type="PANTHER" id="PTHR43345">
    <property type="entry name" value="3-ISOPROPYLMALATE DEHYDRATASE SMALL SUBUNIT 2-RELATED-RELATED"/>
    <property type="match status" value="1"/>
</dbReference>
<dbReference type="Gene3D" id="3.20.19.10">
    <property type="entry name" value="Aconitase, domain 4"/>
    <property type="match status" value="1"/>
</dbReference>
<dbReference type="GO" id="GO:0016836">
    <property type="term" value="F:hydro-lyase activity"/>
    <property type="evidence" value="ECO:0007669"/>
    <property type="project" value="InterPro"/>
</dbReference>
<evidence type="ECO:0000256" key="1">
    <source>
        <dbReference type="ARBA" id="ARBA00009869"/>
    </source>
</evidence>
<accession>X1GNP1</accession>
<proteinExistence type="inferred from homology"/>
<evidence type="ECO:0000313" key="4">
    <source>
        <dbReference type="EMBL" id="GAH59491.1"/>
    </source>
</evidence>
<protein>
    <recommendedName>
        <fullName evidence="3">Aconitase A/isopropylmalate dehydratase small subunit swivel domain-containing protein</fullName>
    </recommendedName>
</protein>
<comment type="similarity">
    <text evidence="1">Belongs to the LeuD family. LeuD type 2 subfamily.</text>
</comment>
<gene>
    <name evidence="4" type="ORF">S03H2_36900</name>
</gene>